<dbReference type="OMA" id="FWRWVTP"/>
<dbReference type="GO" id="GO:0006508">
    <property type="term" value="P:proteolysis"/>
    <property type="evidence" value="ECO:0007669"/>
    <property type="project" value="UniProtKB-KW"/>
</dbReference>
<comment type="similarity">
    <text evidence="2 10">Belongs to the peptidase M14 family.</text>
</comment>
<evidence type="ECO:0000256" key="3">
    <source>
        <dbReference type="ARBA" id="ARBA00022645"/>
    </source>
</evidence>
<evidence type="ECO:0000259" key="12">
    <source>
        <dbReference type="PROSITE" id="PS52035"/>
    </source>
</evidence>
<keyword evidence="8" id="KW-0862">Zinc</keyword>
<feature type="domain" description="Peptidase M14" evidence="12">
    <location>
        <begin position="69"/>
        <end position="388"/>
    </location>
</feature>
<dbReference type="Pfam" id="PF00246">
    <property type="entry name" value="Peptidase_M14"/>
    <property type="match status" value="1"/>
</dbReference>
<feature type="active site" description="Proton donor/acceptor" evidence="10">
    <location>
        <position position="352"/>
    </location>
</feature>
<dbReference type="GO" id="GO:0004181">
    <property type="term" value="F:metallocarboxypeptidase activity"/>
    <property type="evidence" value="ECO:0007669"/>
    <property type="project" value="InterPro"/>
</dbReference>
<evidence type="ECO:0000256" key="9">
    <source>
        <dbReference type="ARBA" id="ARBA00023049"/>
    </source>
</evidence>
<comment type="cofactor">
    <cofactor evidence="1">
        <name>Zn(2+)</name>
        <dbReference type="ChEBI" id="CHEBI:29105"/>
    </cofactor>
</comment>
<name>A0A139A3S2_GONPJ</name>
<gene>
    <name evidence="13" type="ORF">M427DRAFT_60694</name>
</gene>
<evidence type="ECO:0000256" key="1">
    <source>
        <dbReference type="ARBA" id="ARBA00001947"/>
    </source>
</evidence>
<feature type="region of interest" description="Disordered" evidence="11">
    <location>
        <begin position="214"/>
        <end position="241"/>
    </location>
</feature>
<evidence type="ECO:0000313" key="13">
    <source>
        <dbReference type="EMBL" id="KXS11466.1"/>
    </source>
</evidence>
<dbReference type="STRING" id="1344416.A0A139A3S2"/>
<dbReference type="GO" id="GO:0008270">
    <property type="term" value="F:zinc ion binding"/>
    <property type="evidence" value="ECO:0007669"/>
    <property type="project" value="InterPro"/>
</dbReference>
<dbReference type="PANTHER" id="PTHR11705:SF143">
    <property type="entry name" value="SLL0236 PROTEIN"/>
    <property type="match status" value="1"/>
</dbReference>
<evidence type="ECO:0000256" key="4">
    <source>
        <dbReference type="ARBA" id="ARBA00022670"/>
    </source>
</evidence>
<dbReference type="OrthoDB" id="3626597at2759"/>
<organism evidence="13 14">
    <name type="scientific">Gonapodya prolifera (strain JEL478)</name>
    <name type="common">Monoblepharis prolifera</name>
    <dbReference type="NCBI Taxonomy" id="1344416"/>
    <lineage>
        <taxon>Eukaryota</taxon>
        <taxon>Fungi</taxon>
        <taxon>Fungi incertae sedis</taxon>
        <taxon>Chytridiomycota</taxon>
        <taxon>Chytridiomycota incertae sedis</taxon>
        <taxon>Monoblepharidomycetes</taxon>
        <taxon>Monoblepharidales</taxon>
        <taxon>Gonapodyaceae</taxon>
        <taxon>Gonapodya</taxon>
    </lineage>
</organism>
<evidence type="ECO:0000313" key="14">
    <source>
        <dbReference type="Proteomes" id="UP000070544"/>
    </source>
</evidence>
<keyword evidence="6" id="KW-0732">Signal</keyword>
<evidence type="ECO:0000256" key="7">
    <source>
        <dbReference type="ARBA" id="ARBA00022801"/>
    </source>
</evidence>
<dbReference type="FunFam" id="3.40.630.10:FF:000084">
    <property type="entry name" value="Carboxypeptidase B2"/>
    <property type="match status" value="1"/>
</dbReference>
<keyword evidence="14" id="KW-1185">Reference proteome</keyword>
<dbReference type="EMBL" id="KQ965802">
    <property type="protein sequence ID" value="KXS11466.1"/>
    <property type="molecule type" value="Genomic_DNA"/>
</dbReference>
<keyword evidence="9" id="KW-0482">Metalloprotease</keyword>
<dbReference type="InterPro" id="IPR057246">
    <property type="entry name" value="CARBOXYPEPT_ZN_1"/>
</dbReference>
<dbReference type="PRINTS" id="PR00765">
    <property type="entry name" value="CRBOXYPTASEA"/>
</dbReference>
<dbReference type="AlphaFoldDB" id="A0A139A3S2"/>
<evidence type="ECO:0000256" key="5">
    <source>
        <dbReference type="ARBA" id="ARBA00022723"/>
    </source>
</evidence>
<dbReference type="SUPFAM" id="SSF53187">
    <property type="entry name" value="Zn-dependent exopeptidases"/>
    <property type="match status" value="1"/>
</dbReference>
<dbReference type="PANTHER" id="PTHR11705">
    <property type="entry name" value="PROTEASE FAMILY M14 CARBOXYPEPTIDASE A,B"/>
    <property type="match status" value="1"/>
</dbReference>
<dbReference type="Proteomes" id="UP000070544">
    <property type="component" value="Unassembled WGS sequence"/>
</dbReference>
<keyword evidence="3" id="KW-0121">Carboxypeptidase</keyword>
<evidence type="ECO:0000256" key="10">
    <source>
        <dbReference type="PROSITE-ProRule" id="PRU01379"/>
    </source>
</evidence>
<dbReference type="PROSITE" id="PS00132">
    <property type="entry name" value="CARBOXYPEPT_ZN_1"/>
    <property type="match status" value="1"/>
</dbReference>
<evidence type="ECO:0000256" key="11">
    <source>
        <dbReference type="SAM" id="MobiDB-lite"/>
    </source>
</evidence>
<proteinExistence type="inferred from homology"/>
<dbReference type="PROSITE" id="PS52035">
    <property type="entry name" value="PEPTIDASE_M14"/>
    <property type="match status" value="1"/>
</dbReference>
<sequence length="393" mass="43125">MGLAVDVRIPDRETYETVAGRVRSLIPSATMQVLDWNIQAAIDAESDTMNSALTKRQTGQYDPKTWFTSYHRYSEIAGFFTSLASSYPTLVSLNTSIGKSYEGRDLFMARIGTRTNPNVKQVYIQGLIHAREWVAGSTVQYLCYKLASAYANASSPDHAWAVKTFNTTEFYVVPVVNPDGYEYTWTSDRLWRKNRRRAVSSSTAVGVDLNRNYPAGWGTDPNGASTTPSDEDYQGPSPLSEPETKVVTYNFLSTLRSAVLAIDFHSYSQLILRSPGYNYVVPSDQAAKFKAAGDAAAAAIQKQSGKVYTSQPGTALYPATGSADDWAYSADTDAKVTQDRQGKGRVFSYTIELRPSSSTSSGFVLPPAKIVPAGEEIWAAVKVMVDYVMANII</sequence>
<evidence type="ECO:0000256" key="2">
    <source>
        <dbReference type="ARBA" id="ARBA00005988"/>
    </source>
</evidence>
<dbReference type="Gene3D" id="3.40.630.10">
    <property type="entry name" value="Zn peptidases"/>
    <property type="match status" value="1"/>
</dbReference>
<accession>A0A139A3S2</accession>
<evidence type="ECO:0000256" key="8">
    <source>
        <dbReference type="ARBA" id="ARBA00022833"/>
    </source>
</evidence>
<reference evidence="13 14" key="1">
    <citation type="journal article" date="2015" name="Genome Biol. Evol.">
        <title>Phylogenomic analyses indicate that early fungi evolved digesting cell walls of algal ancestors of land plants.</title>
        <authorList>
            <person name="Chang Y."/>
            <person name="Wang S."/>
            <person name="Sekimoto S."/>
            <person name="Aerts A.L."/>
            <person name="Choi C."/>
            <person name="Clum A."/>
            <person name="LaButti K.M."/>
            <person name="Lindquist E.A."/>
            <person name="Yee Ngan C."/>
            <person name="Ohm R.A."/>
            <person name="Salamov A.A."/>
            <person name="Grigoriev I.V."/>
            <person name="Spatafora J.W."/>
            <person name="Berbee M.L."/>
        </authorList>
    </citation>
    <scope>NUCLEOTIDE SEQUENCE [LARGE SCALE GENOMIC DNA]</scope>
    <source>
        <strain evidence="13 14">JEL478</strain>
    </source>
</reference>
<keyword evidence="5" id="KW-0479">Metal-binding</keyword>
<evidence type="ECO:0000256" key="6">
    <source>
        <dbReference type="ARBA" id="ARBA00022729"/>
    </source>
</evidence>
<dbReference type="InterPro" id="IPR000834">
    <property type="entry name" value="Peptidase_M14"/>
</dbReference>
<dbReference type="GO" id="GO:0005615">
    <property type="term" value="C:extracellular space"/>
    <property type="evidence" value="ECO:0007669"/>
    <property type="project" value="TreeGrafter"/>
</dbReference>
<dbReference type="CDD" id="cd03860">
    <property type="entry name" value="M14_CP_A-B_like"/>
    <property type="match status" value="1"/>
</dbReference>
<keyword evidence="7" id="KW-0378">Hydrolase</keyword>
<keyword evidence="4" id="KW-0645">Protease</keyword>
<protein>
    <recommendedName>
        <fullName evidence="12">Peptidase M14 domain-containing protein</fullName>
    </recommendedName>
</protein>
<dbReference type="SMART" id="SM00631">
    <property type="entry name" value="Zn_pept"/>
    <property type="match status" value="1"/>
</dbReference>